<dbReference type="AlphaFoldDB" id="A0AAW2U3P0"/>
<reference evidence="2" key="1">
    <citation type="submission" date="2020-06" db="EMBL/GenBank/DDBJ databases">
        <authorList>
            <person name="Li T."/>
            <person name="Hu X."/>
            <person name="Zhang T."/>
            <person name="Song X."/>
            <person name="Zhang H."/>
            <person name="Dai N."/>
            <person name="Sheng W."/>
            <person name="Hou X."/>
            <person name="Wei L."/>
        </authorList>
    </citation>
    <scope>NUCLEOTIDE SEQUENCE</scope>
    <source>
        <strain evidence="2">KEN1</strain>
        <tissue evidence="2">Leaf</tissue>
    </source>
</reference>
<organism evidence="2">
    <name type="scientific">Sesamum latifolium</name>
    <dbReference type="NCBI Taxonomy" id="2727402"/>
    <lineage>
        <taxon>Eukaryota</taxon>
        <taxon>Viridiplantae</taxon>
        <taxon>Streptophyta</taxon>
        <taxon>Embryophyta</taxon>
        <taxon>Tracheophyta</taxon>
        <taxon>Spermatophyta</taxon>
        <taxon>Magnoliopsida</taxon>
        <taxon>eudicotyledons</taxon>
        <taxon>Gunneridae</taxon>
        <taxon>Pentapetalae</taxon>
        <taxon>asterids</taxon>
        <taxon>lamiids</taxon>
        <taxon>Lamiales</taxon>
        <taxon>Pedaliaceae</taxon>
        <taxon>Sesamum</taxon>
    </lineage>
</organism>
<name>A0AAW2U3P0_9LAMI</name>
<evidence type="ECO:0000313" key="2">
    <source>
        <dbReference type="EMBL" id="KAL0411168.1"/>
    </source>
</evidence>
<sequence length="74" mass="7299">MSISSSFGAGGSIAGCAGALVEEVDYDGPAVKELTHISFVIAIISTIIISIRFMWSSMAGFGSGGIGGGGDGDV</sequence>
<reference evidence="2" key="2">
    <citation type="journal article" date="2024" name="Plant">
        <title>Genomic evolution and insights into agronomic trait innovations of Sesamum species.</title>
        <authorList>
            <person name="Miao H."/>
            <person name="Wang L."/>
            <person name="Qu L."/>
            <person name="Liu H."/>
            <person name="Sun Y."/>
            <person name="Le M."/>
            <person name="Wang Q."/>
            <person name="Wei S."/>
            <person name="Zheng Y."/>
            <person name="Lin W."/>
            <person name="Duan Y."/>
            <person name="Cao H."/>
            <person name="Xiong S."/>
            <person name="Wang X."/>
            <person name="Wei L."/>
            <person name="Li C."/>
            <person name="Ma Q."/>
            <person name="Ju M."/>
            <person name="Zhao R."/>
            <person name="Li G."/>
            <person name="Mu C."/>
            <person name="Tian Q."/>
            <person name="Mei H."/>
            <person name="Zhang T."/>
            <person name="Gao T."/>
            <person name="Zhang H."/>
        </authorList>
    </citation>
    <scope>NUCLEOTIDE SEQUENCE</scope>
    <source>
        <strain evidence="2">KEN1</strain>
    </source>
</reference>
<feature type="transmembrane region" description="Helical" evidence="1">
    <location>
        <begin position="34"/>
        <end position="55"/>
    </location>
</feature>
<keyword evidence="1" id="KW-0812">Transmembrane</keyword>
<keyword evidence="1" id="KW-1133">Transmembrane helix</keyword>
<gene>
    <name evidence="2" type="ORF">Slati_3706500</name>
</gene>
<dbReference type="EMBL" id="JACGWN010000013">
    <property type="protein sequence ID" value="KAL0411168.1"/>
    <property type="molecule type" value="Genomic_DNA"/>
</dbReference>
<comment type="caution">
    <text evidence="2">The sequence shown here is derived from an EMBL/GenBank/DDBJ whole genome shotgun (WGS) entry which is preliminary data.</text>
</comment>
<evidence type="ECO:0000256" key="1">
    <source>
        <dbReference type="SAM" id="Phobius"/>
    </source>
</evidence>
<proteinExistence type="predicted"/>
<protein>
    <submittedName>
        <fullName evidence="2">Uncharacterized protein</fullName>
    </submittedName>
</protein>
<keyword evidence="1" id="KW-0472">Membrane</keyword>
<accession>A0AAW2U3P0</accession>